<keyword evidence="3" id="KW-1185">Reference proteome</keyword>
<protein>
    <submittedName>
        <fullName evidence="4">Dysbindin</fullName>
    </submittedName>
</protein>
<evidence type="ECO:0000256" key="2">
    <source>
        <dbReference type="SAM" id="Coils"/>
    </source>
</evidence>
<dbReference type="GO" id="GO:0005737">
    <property type="term" value="C:cytoplasm"/>
    <property type="evidence" value="ECO:0007669"/>
    <property type="project" value="InterPro"/>
</dbReference>
<dbReference type="PANTHER" id="PTHR16294">
    <property type="entry name" value="DYSTROBREVIN BINDING PROTEIN 1 DYSBINDIN"/>
    <property type="match status" value="1"/>
</dbReference>
<evidence type="ECO:0000256" key="1">
    <source>
        <dbReference type="ARBA" id="ARBA00008686"/>
    </source>
</evidence>
<dbReference type="AlphaFoldDB" id="A0A8B8I1Y4"/>
<dbReference type="GeneID" id="113396637"/>
<organism evidence="3 4">
    <name type="scientific">Vanessa tameamea</name>
    <name type="common">Kamehameha butterfly</name>
    <dbReference type="NCBI Taxonomy" id="334116"/>
    <lineage>
        <taxon>Eukaryota</taxon>
        <taxon>Metazoa</taxon>
        <taxon>Ecdysozoa</taxon>
        <taxon>Arthropoda</taxon>
        <taxon>Hexapoda</taxon>
        <taxon>Insecta</taxon>
        <taxon>Pterygota</taxon>
        <taxon>Neoptera</taxon>
        <taxon>Endopterygota</taxon>
        <taxon>Lepidoptera</taxon>
        <taxon>Glossata</taxon>
        <taxon>Ditrysia</taxon>
        <taxon>Papilionoidea</taxon>
        <taxon>Nymphalidae</taxon>
        <taxon>Nymphalinae</taxon>
        <taxon>Vanessa</taxon>
    </lineage>
</organism>
<dbReference type="Proteomes" id="UP001652626">
    <property type="component" value="Chromosome 25"/>
</dbReference>
<reference evidence="4" key="1">
    <citation type="submission" date="2025-08" db="UniProtKB">
        <authorList>
            <consortium name="RefSeq"/>
        </authorList>
    </citation>
    <scope>IDENTIFICATION</scope>
    <source>
        <tissue evidence="4">Whole body</tissue>
    </source>
</reference>
<accession>A0A8B8I1Y4</accession>
<gene>
    <name evidence="4" type="primary">LOC113396637</name>
</gene>
<name>A0A8B8I1Y4_VANTA</name>
<evidence type="ECO:0000313" key="3">
    <source>
        <dbReference type="Proteomes" id="UP001652626"/>
    </source>
</evidence>
<proteinExistence type="inferred from homology"/>
<dbReference type="InterPro" id="IPR007531">
    <property type="entry name" value="Dysbindin"/>
</dbReference>
<dbReference type="PANTHER" id="PTHR16294:SF6">
    <property type="entry name" value="DYNAMIN N-TERMINAL DOMAIN-CONTAINING PROTEIN"/>
    <property type="match status" value="1"/>
</dbReference>
<dbReference type="OrthoDB" id="2445127at2759"/>
<comment type="similarity">
    <text evidence="1">Belongs to the dysbindin family.</text>
</comment>
<dbReference type="OMA" id="ENWKLDH"/>
<dbReference type="RefSeq" id="XP_026490437.2">
    <property type="nucleotide sequence ID" value="XM_026634652.2"/>
</dbReference>
<feature type="coiled-coil region" evidence="2">
    <location>
        <begin position="132"/>
        <end position="202"/>
    </location>
</feature>
<evidence type="ECO:0000313" key="4">
    <source>
        <dbReference type="RefSeq" id="XP_026490437.2"/>
    </source>
</evidence>
<keyword evidence="2" id="KW-0175">Coiled coil</keyword>
<sequence length="253" mass="28954">MLGNLKEFISVVQDGLTSNNNLRQTLQEVQKVKNIFRDKQKVTSETESKVNYAAGGELLEKYQENWAELHDNADKNARAAEEVDKLIIELHETTKIRLQSATELAQNLTHLPNLTASVAQCMDSLKNVHTLLHEVENQLVEFEDIIERSNIEKWKLDHHYHLTLYKEKKMAGLEEIRNQLAKENLEKNNENEKRQLAELQTKRESSAVAFKSDMAKYLASGNVPSTPTSAPKITLEQIQLDDDKADLEKFLES</sequence>